<dbReference type="EMBL" id="LT934116">
    <property type="protein sequence ID" value="VAH81227.1"/>
    <property type="molecule type" value="Genomic_DNA"/>
</dbReference>
<organism evidence="2 3">
    <name type="scientific">Triticum turgidum subsp. durum</name>
    <name type="common">Durum wheat</name>
    <name type="synonym">Triticum durum</name>
    <dbReference type="NCBI Taxonomy" id="4567"/>
    <lineage>
        <taxon>Eukaryota</taxon>
        <taxon>Viridiplantae</taxon>
        <taxon>Streptophyta</taxon>
        <taxon>Embryophyta</taxon>
        <taxon>Tracheophyta</taxon>
        <taxon>Spermatophyta</taxon>
        <taxon>Magnoliopsida</taxon>
        <taxon>Liliopsida</taxon>
        <taxon>Poales</taxon>
        <taxon>Poaceae</taxon>
        <taxon>BOP clade</taxon>
        <taxon>Pooideae</taxon>
        <taxon>Triticodae</taxon>
        <taxon>Triticeae</taxon>
        <taxon>Triticinae</taxon>
        <taxon>Triticum</taxon>
    </lineage>
</organism>
<sequence>MAAAVTGPTDWREALDIVALGLPEQSVEGMKVICHELTQAVDPESSALDDLIKEADRLVSCLSVMVPKTFNFSLSGASSRSCKYVLNTLMQTFQIKRLAHAVKEGTLDNLITELLLWLLDERVPLMDDGSQLLKALNVLMLKILDNAERTSSFVVLINLLRPLDPSRWPSPTPSESLAVKNQKFSDLVVKCLIKLTKVLQSTIYEVDLDRILQSVHIYLQELGMEEIRRRAGADDKPLRMVKTVLHELVKLRGTAIKGHLSMVPIDAEPQPIILAYIDLNLQTLAAARMLTPSGPMGQTHWGDAASNTPNPSIHSTDAQLKQELAAVFKKIGDKQTCTIGLYELYRITQLYPKVDIFAQLQNASEAFRTYIRDGLAQVCNLDHRQEGSSSFCNLDMDTIILFWCIQVEKNAAAGRTPSSLPLSTPPPIASIPSPKFAPSPVHTKSISSKTDCNEDGAFRVQGDSDLRLQSDQQTDRFQSSGLLPSPASLLLDI</sequence>
<dbReference type="InterPro" id="IPR045110">
    <property type="entry name" value="XMAP215"/>
</dbReference>
<dbReference type="GO" id="GO:0007051">
    <property type="term" value="P:spindle organization"/>
    <property type="evidence" value="ECO:0007669"/>
    <property type="project" value="InterPro"/>
</dbReference>
<dbReference type="GO" id="GO:0030951">
    <property type="term" value="P:establishment or maintenance of microtubule cytoskeleton polarity"/>
    <property type="evidence" value="ECO:0007669"/>
    <property type="project" value="InterPro"/>
</dbReference>
<reference evidence="2 3" key="1">
    <citation type="submission" date="2017-09" db="EMBL/GenBank/DDBJ databases">
        <authorList>
            <consortium name="International Durum Wheat Genome Sequencing Consortium (IDWGSC)"/>
            <person name="Milanesi L."/>
        </authorList>
    </citation>
    <scope>NUCLEOTIDE SEQUENCE [LARGE SCALE GENOMIC DNA]</scope>
    <source>
        <strain evidence="3">cv. Svevo</strain>
    </source>
</reference>
<gene>
    <name evidence="2" type="ORF">TRITD_3Bv1G193810</name>
</gene>
<dbReference type="Proteomes" id="UP000324705">
    <property type="component" value="Chromosome 3B"/>
</dbReference>
<evidence type="ECO:0000313" key="2">
    <source>
        <dbReference type="EMBL" id="VAH81227.1"/>
    </source>
</evidence>
<accession>A0A9R1QPK2</accession>
<protein>
    <recommendedName>
        <fullName evidence="4">TOG domain-containing protein</fullName>
    </recommendedName>
</protein>
<name>A0A9R1QPK2_TRITD</name>
<dbReference type="AlphaFoldDB" id="A0A9R1QPK2"/>
<feature type="region of interest" description="Disordered" evidence="1">
    <location>
        <begin position="415"/>
        <end position="454"/>
    </location>
</feature>
<evidence type="ECO:0000313" key="3">
    <source>
        <dbReference type="Proteomes" id="UP000324705"/>
    </source>
</evidence>
<evidence type="ECO:0008006" key="4">
    <source>
        <dbReference type="Google" id="ProtNLM"/>
    </source>
</evidence>
<dbReference type="GO" id="GO:0051010">
    <property type="term" value="F:microtubule plus-end binding"/>
    <property type="evidence" value="ECO:0007669"/>
    <property type="project" value="InterPro"/>
</dbReference>
<dbReference type="GO" id="GO:0061863">
    <property type="term" value="F:microtubule plus end polymerase"/>
    <property type="evidence" value="ECO:0007669"/>
    <property type="project" value="InterPro"/>
</dbReference>
<feature type="compositionally biased region" description="Low complexity" evidence="1">
    <location>
        <begin position="430"/>
        <end position="440"/>
    </location>
</feature>
<dbReference type="GO" id="GO:0046785">
    <property type="term" value="P:microtubule polymerization"/>
    <property type="evidence" value="ECO:0007669"/>
    <property type="project" value="InterPro"/>
</dbReference>
<evidence type="ECO:0000256" key="1">
    <source>
        <dbReference type="SAM" id="MobiDB-lite"/>
    </source>
</evidence>
<dbReference type="PANTHER" id="PTHR12609">
    <property type="entry name" value="MICROTUBULE ASSOCIATED PROTEIN XMAP215"/>
    <property type="match status" value="1"/>
</dbReference>
<dbReference type="Gramene" id="TRITD3Bv1G193810.21">
    <property type="protein sequence ID" value="TRITD3Bv1G193810.21"/>
    <property type="gene ID" value="TRITD3Bv1G193810"/>
</dbReference>
<keyword evidence="3" id="KW-1185">Reference proteome</keyword>
<proteinExistence type="predicted"/>